<reference evidence="5 6" key="1">
    <citation type="submission" date="2011-08" db="EMBL/GenBank/DDBJ databases">
        <authorList>
            <person name="Liu Z.J."/>
            <person name="Shi F.L."/>
            <person name="Lu J.Q."/>
            <person name="Li M."/>
            <person name="Wang Z.L."/>
        </authorList>
    </citation>
    <scope>NUCLEOTIDE SEQUENCE [LARGE SCALE GENOMIC DNA]</scope>
    <source>
        <strain evidence="5 6">USNM 41457</strain>
    </source>
</reference>
<dbReference type="OrthoDB" id="5545019at2759"/>
<organism evidence="5 6">
    <name type="scientific">Edhazardia aedis (strain USNM 41457)</name>
    <name type="common">Microsporidian parasite</name>
    <dbReference type="NCBI Taxonomy" id="1003232"/>
    <lineage>
        <taxon>Eukaryota</taxon>
        <taxon>Fungi</taxon>
        <taxon>Fungi incertae sedis</taxon>
        <taxon>Microsporidia</taxon>
        <taxon>Edhazardia</taxon>
    </lineage>
</organism>
<dbReference type="CDD" id="cd05356">
    <property type="entry name" value="17beta-HSD1_like_SDR_c"/>
    <property type="match status" value="1"/>
</dbReference>
<accession>J9DQ50</accession>
<dbReference type="PRINTS" id="PR00081">
    <property type="entry name" value="GDHRDH"/>
</dbReference>
<dbReference type="PANTHER" id="PTHR43899:SF13">
    <property type="entry name" value="RH59310P"/>
    <property type="match status" value="1"/>
</dbReference>
<dbReference type="SUPFAM" id="SSF51735">
    <property type="entry name" value="NAD(P)-binding Rossmann-fold domains"/>
    <property type="match status" value="1"/>
</dbReference>
<dbReference type="PIRSF" id="PIRSF000126">
    <property type="entry name" value="11-beta-HSD1"/>
    <property type="match status" value="1"/>
</dbReference>
<sequence>MLQHIIEALKWYLFYFLFQTFRYTCIFIKSRLNNVHAMKFIKDKYVLITGATDGIGKALAYNLAKRGIKIIITGRNEQKIADIENDMHKKGFYCKGILLDFSTSDLKLKGLFDSYDIGLLINNAGCCSEGPADFVKDSMVTDIVNVNVLNTFRLTQEILKDMVFNNRGYIVNIGSITGDFAVPYLVAYSSSKAMIKSWSESLYYELMTKNIVVDCFDTGYVCTKMSKIRKSSFFVPSAEEYADCLVKSFGCGNICFAYYPHLLLFLVISHLPRFLVARVSYLKQYSTKKYIESRRRA</sequence>
<comment type="similarity">
    <text evidence="1 3">Belongs to the short-chain dehydrogenases/reductases (SDR) family.</text>
</comment>
<dbReference type="Gene3D" id="3.40.50.720">
    <property type="entry name" value="NAD(P)-binding Rossmann-like Domain"/>
    <property type="match status" value="1"/>
</dbReference>
<dbReference type="FunCoup" id="J9DQ50">
    <property type="interactions" value="109"/>
</dbReference>
<dbReference type="OMA" id="LVAPGMM"/>
<dbReference type="InterPro" id="IPR036291">
    <property type="entry name" value="NAD(P)-bd_dom_sf"/>
</dbReference>
<evidence type="ECO:0000256" key="2">
    <source>
        <dbReference type="ARBA" id="ARBA00023002"/>
    </source>
</evidence>
<feature type="transmembrane region" description="Helical" evidence="4">
    <location>
        <begin position="256"/>
        <end position="276"/>
    </location>
</feature>
<keyword evidence="4" id="KW-0472">Membrane</keyword>
<keyword evidence="4" id="KW-1133">Transmembrane helix</keyword>
<reference evidence="6" key="2">
    <citation type="submission" date="2015-07" db="EMBL/GenBank/DDBJ databases">
        <title>Contrasting host-pathogen interactions and genome evolution in two generalist and specialist microsporidian pathogens of mosquitoes.</title>
        <authorList>
            <consortium name="The Broad Institute Genomics Platform"/>
            <consortium name="The Broad Institute Genome Sequencing Center for Infectious Disease"/>
            <person name="Cuomo C.A."/>
            <person name="Sanscrainte N.D."/>
            <person name="Goldberg J.M."/>
            <person name="Heiman D."/>
            <person name="Young S."/>
            <person name="Zeng Q."/>
            <person name="Becnel J.J."/>
            <person name="Birren B.W."/>
        </authorList>
    </citation>
    <scope>NUCLEOTIDE SEQUENCE [LARGE SCALE GENOMIC DNA]</scope>
    <source>
        <strain evidence="6">USNM 41457</strain>
    </source>
</reference>
<dbReference type="EMBL" id="AFBI03000036">
    <property type="protein sequence ID" value="EJW03477.1"/>
    <property type="molecule type" value="Genomic_DNA"/>
</dbReference>
<keyword evidence="6" id="KW-1185">Reference proteome</keyword>
<dbReference type="VEuPathDB" id="MicrosporidiaDB:EDEG_02188"/>
<name>J9DQ50_EDHAE</name>
<keyword evidence="4" id="KW-0812">Transmembrane</keyword>
<dbReference type="Pfam" id="PF00106">
    <property type="entry name" value="adh_short"/>
    <property type="match status" value="1"/>
</dbReference>
<dbReference type="HOGENOM" id="CLU_010194_38_0_1"/>
<evidence type="ECO:0000313" key="6">
    <source>
        <dbReference type="Proteomes" id="UP000003163"/>
    </source>
</evidence>
<dbReference type="PANTHER" id="PTHR43899">
    <property type="entry name" value="RH59310P"/>
    <property type="match status" value="1"/>
</dbReference>
<dbReference type="AlphaFoldDB" id="J9DQ50"/>
<protein>
    <submittedName>
        <fullName evidence="5">Uncharacterized protein</fullName>
    </submittedName>
</protein>
<dbReference type="PRINTS" id="PR00080">
    <property type="entry name" value="SDRFAMILY"/>
</dbReference>
<dbReference type="STRING" id="1003232.J9DQ50"/>
<keyword evidence="2" id="KW-0560">Oxidoreductase</keyword>
<proteinExistence type="inferred from homology"/>
<comment type="caution">
    <text evidence="5">The sequence shown here is derived from an EMBL/GenBank/DDBJ whole genome shotgun (WGS) entry which is preliminary data.</text>
</comment>
<evidence type="ECO:0000256" key="3">
    <source>
        <dbReference type="RuleBase" id="RU000363"/>
    </source>
</evidence>
<evidence type="ECO:0000256" key="4">
    <source>
        <dbReference type="SAM" id="Phobius"/>
    </source>
</evidence>
<gene>
    <name evidence="5" type="ORF">EDEG_02188</name>
</gene>
<dbReference type="Proteomes" id="UP000003163">
    <property type="component" value="Unassembled WGS sequence"/>
</dbReference>
<dbReference type="InterPro" id="IPR002347">
    <property type="entry name" value="SDR_fam"/>
</dbReference>
<evidence type="ECO:0000313" key="5">
    <source>
        <dbReference type="EMBL" id="EJW03477.1"/>
    </source>
</evidence>
<evidence type="ECO:0000256" key="1">
    <source>
        <dbReference type="ARBA" id="ARBA00006484"/>
    </source>
</evidence>
<dbReference type="InterPro" id="IPR051019">
    <property type="entry name" value="VLCFA-Steroid_DH"/>
</dbReference>
<dbReference type="InParanoid" id="J9DQ50"/>
<dbReference type="GO" id="GO:0016491">
    <property type="term" value="F:oxidoreductase activity"/>
    <property type="evidence" value="ECO:0007669"/>
    <property type="project" value="UniProtKB-KW"/>
</dbReference>